<proteinExistence type="predicted"/>
<organism evidence="4 5">
    <name type="scientific">Ascochyta lentis</name>
    <dbReference type="NCBI Taxonomy" id="205686"/>
    <lineage>
        <taxon>Eukaryota</taxon>
        <taxon>Fungi</taxon>
        <taxon>Dikarya</taxon>
        <taxon>Ascomycota</taxon>
        <taxon>Pezizomycotina</taxon>
        <taxon>Dothideomycetes</taxon>
        <taxon>Pleosporomycetidae</taxon>
        <taxon>Pleosporales</taxon>
        <taxon>Pleosporineae</taxon>
        <taxon>Didymellaceae</taxon>
        <taxon>Ascochyta</taxon>
    </lineage>
</organism>
<evidence type="ECO:0000256" key="3">
    <source>
        <dbReference type="SAM" id="SignalP"/>
    </source>
</evidence>
<reference evidence="4" key="2">
    <citation type="submission" date="2020-09" db="EMBL/GenBank/DDBJ databases">
        <title>Reference genome assembly for Australian Ascochyta lentis isolate Al4.</title>
        <authorList>
            <person name="Lee R.C."/>
            <person name="Farfan-Caceres L.M."/>
            <person name="Debler J.W."/>
            <person name="Williams A.H."/>
            <person name="Henares B.M."/>
        </authorList>
    </citation>
    <scope>NUCLEOTIDE SEQUENCE</scope>
    <source>
        <strain evidence="4">Al4</strain>
    </source>
</reference>
<keyword evidence="2" id="KW-1133">Transmembrane helix</keyword>
<dbReference type="EMBL" id="RZGK01000016">
    <property type="protein sequence ID" value="KAF9693424.1"/>
    <property type="molecule type" value="Genomic_DNA"/>
</dbReference>
<keyword evidence="5" id="KW-1185">Reference proteome</keyword>
<comment type="caution">
    <text evidence="4">The sequence shown here is derived from an EMBL/GenBank/DDBJ whole genome shotgun (WGS) entry which is preliminary data.</text>
</comment>
<sequence>MLFKNAALGAMLAAGHAIALKLGDVNGVLRRDEDLEDVLRRDAGLLATLTQRQDANAADTAPLASLTPASGDASKANLQKWEEQTRAACMQTLGNLNGQASNPSGIAVCYNVPFLDNSTGVFQAELRMYNVSAPIDPWKSVTAADVSMTLSYLGATVQAMQMNNTKREVSEARARARWSDGTLVERQTISGMTELKTLMYVGKINSNLMGPAMTQEALQPLLVPQIDLAARNPATNADVTTTLSNKEARFVNGVFAQKADENAPSNADPTAAAAATSAVFLAAPFVVPGTALAFFPVGLLVTGTWGVFFILSVGLGTYGRIQFRDQYRRRMNAEKARSVRTI</sequence>
<gene>
    <name evidence="4" type="ORF">EKO04_008880</name>
</gene>
<evidence type="ECO:0000256" key="2">
    <source>
        <dbReference type="SAM" id="Phobius"/>
    </source>
</evidence>
<protein>
    <submittedName>
        <fullName evidence="4">Uncharacterized protein</fullName>
    </submittedName>
</protein>
<feature type="signal peptide" evidence="3">
    <location>
        <begin position="1"/>
        <end position="17"/>
    </location>
</feature>
<evidence type="ECO:0000256" key="1">
    <source>
        <dbReference type="SAM" id="MobiDB-lite"/>
    </source>
</evidence>
<name>A0A8H7IW55_9PLEO</name>
<dbReference type="OrthoDB" id="2596908at2759"/>
<keyword evidence="3" id="KW-0732">Signal</keyword>
<accession>A0A8H7IW55</accession>
<dbReference type="AlphaFoldDB" id="A0A8H7IW55"/>
<feature type="transmembrane region" description="Helical" evidence="2">
    <location>
        <begin position="293"/>
        <end position="321"/>
    </location>
</feature>
<reference evidence="4" key="1">
    <citation type="submission" date="2018-12" db="EMBL/GenBank/DDBJ databases">
        <authorList>
            <person name="Syme R.A."/>
            <person name="Farfan-Caceres L."/>
            <person name="Lichtenzveig J."/>
        </authorList>
    </citation>
    <scope>NUCLEOTIDE SEQUENCE</scope>
    <source>
        <strain evidence="4">Al4</strain>
    </source>
</reference>
<feature type="chain" id="PRO_5034106746" evidence="3">
    <location>
        <begin position="18"/>
        <end position="342"/>
    </location>
</feature>
<feature type="region of interest" description="Disordered" evidence="1">
    <location>
        <begin position="57"/>
        <end position="76"/>
    </location>
</feature>
<evidence type="ECO:0000313" key="5">
    <source>
        <dbReference type="Proteomes" id="UP000651452"/>
    </source>
</evidence>
<evidence type="ECO:0000313" key="4">
    <source>
        <dbReference type="EMBL" id="KAF9693424.1"/>
    </source>
</evidence>
<keyword evidence="2" id="KW-0472">Membrane</keyword>
<keyword evidence="2" id="KW-0812">Transmembrane</keyword>
<dbReference type="Proteomes" id="UP000651452">
    <property type="component" value="Unassembled WGS sequence"/>
</dbReference>